<sequence length="155" mass="19229">MTYNIIYSESLIVYQNIKIYIKIRNQQKNKNVSQSQKKQNQKKQYDFIMKLVYQVQKEQQKININEDNKFIIQRKTNINYWKRFKIQIYQTRQQYYEILSMGYCQLFFISLKQCLIQRSYCYFNALTIYKTLRALRMDIKNNIRKQRQSNCKVYC</sequence>
<dbReference type="KEGG" id="tet:TTHERM_000695609"/>
<reference evidence="2" key="1">
    <citation type="journal article" date="2006" name="PLoS Biol.">
        <title>Macronuclear genome sequence of the ciliate Tetrahymena thermophila, a model eukaryote.</title>
        <authorList>
            <person name="Eisen J.A."/>
            <person name="Coyne R.S."/>
            <person name="Wu M."/>
            <person name="Wu D."/>
            <person name="Thiagarajan M."/>
            <person name="Wortman J.R."/>
            <person name="Badger J.H."/>
            <person name="Ren Q."/>
            <person name="Amedeo P."/>
            <person name="Jones K.M."/>
            <person name="Tallon L.J."/>
            <person name="Delcher A.L."/>
            <person name="Salzberg S.L."/>
            <person name="Silva J.C."/>
            <person name="Haas B.J."/>
            <person name="Majoros W.H."/>
            <person name="Farzad M."/>
            <person name="Carlton J.M."/>
            <person name="Smith R.K. Jr."/>
            <person name="Garg J."/>
            <person name="Pearlman R.E."/>
            <person name="Karrer K.M."/>
            <person name="Sun L."/>
            <person name="Manning G."/>
            <person name="Elde N.C."/>
            <person name="Turkewitz A.P."/>
            <person name="Asai D.J."/>
            <person name="Wilkes D.E."/>
            <person name="Wang Y."/>
            <person name="Cai H."/>
            <person name="Collins K."/>
            <person name="Stewart B.A."/>
            <person name="Lee S.R."/>
            <person name="Wilamowska K."/>
            <person name="Weinberg Z."/>
            <person name="Ruzzo W.L."/>
            <person name="Wloga D."/>
            <person name="Gaertig J."/>
            <person name="Frankel J."/>
            <person name="Tsao C.-C."/>
            <person name="Gorovsky M.A."/>
            <person name="Keeling P.J."/>
            <person name="Waller R.F."/>
            <person name="Patron N.J."/>
            <person name="Cherry J.M."/>
            <person name="Stover N.A."/>
            <person name="Krieger C.J."/>
            <person name="del Toro C."/>
            <person name="Ryder H.F."/>
            <person name="Williamson S.C."/>
            <person name="Barbeau R.A."/>
            <person name="Hamilton E.P."/>
            <person name="Orias E."/>
        </authorList>
    </citation>
    <scope>NUCLEOTIDE SEQUENCE [LARGE SCALE GENOMIC DNA]</scope>
    <source>
        <strain evidence="2">SB210</strain>
    </source>
</reference>
<dbReference type="GeneID" id="24440258"/>
<accession>W7WXK4</accession>
<keyword evidence="2" id="KW-1185">Reference proteome</keyword>
<dbReference type="EMBL" id="GG662372">
    <property type="protein sequence ID" value="EWS71545.1"/>
    <property type="molecule type" value="Genomic_DNA"/>
</dbReference>
<dbReference type="Proteomes" id="UP000009168">
    <property type="component" value="Unassembled WGS sequence"/>
</dbReference>
<evidence type="ECO:0000313" key="1">
    <source>
        <dbReference type="EMBL" id="EWS71545.1"/>
    </source>
</evidence>
<organism evidence="1 2">
    <name type="scientific">Tetrahymena thermophila (strain SB210)</name>
    <dbReference type="NCBI Taxonomy" id="312017"/>
    <lineage>
        <taxon>Eukaryota</taxon>
        <taxon>Sar</taxon>
        <taxon>Alveolata</taxon>
        <taxon>Ciliophora</taxon>
        <taxon>Intramacronucleata</taxon>
        <taxon>Oligohymenophorea</taxon>
        <taxon>Hymenostomatida</taxon>
        <taxon>Tetrahymenina</taxon>
        <taxon>Tetrahymenidae</taxon>
        <taxon>Tetrahymena</taxon>
    </lineage>
</organism>
<dbReference type="RefSeq" id="XP_012655928.1">
    <property type="nucleotide sequence ID" value="XM_012800474.1"/>
</dbReference>
<gene>
    <name evidence="1" type="ORF">TTHERM_000695609</name>
</gene>
<dbReference type="InParanoid" id="W7WXK4"/>
<name>W7WXK4_TETTS</name>
<evidence type="ECO:0000313" key="2">
    <source>
        <dbReference type="Proteomes" id="UP000009168"/>
    </source>
</evidence>
<proteinExistence type="predicted"/>
<dbReference type="AlphaFoldDB" id="W7WXK4"/>
<protein>
    <submittedName>
        <fullName evidence="1">Uncharacterized protein</fullName>
    </submittedName>
</protein>